<gene>
    <name evidence="1" type="ORF">JQX14_22630</name>
</gene>
<dbReference type="Pfam" id="PF07030">
    <property type="entry name" value="Phage_Mu_Gp36"/>
    <property type="match status" value="1"/>
</dbReference>
<sequence>MTYATQDDLIDRVGERLLIDLTDREDVQSLTIDADAVAQALGHADAEINGYLADRYVLPLSEVPPTVVDLACVLAIWRLHTYEPTSKIKADYDEAQRKLREIARGVFRLPIDGVEPANTGTSGAQFTDRERPFTETSMKSFI</sequence>
<dbReference type="InterPro" id="IPR009752">
    <property type="entry name" value="Phage_Mu_GpJ"/>
</dbReference>
<proteinExistence type="predicted"/>
<protein>
    <submittedName>
        <fullName evidence="1">DUF1320 domain-containing protein</fullName>
    </submittedName>
</protein>
<comment type="caution">
    <text evidence="1">The sequence shown here is derived from an EMBL/GenBank/DDBJ whole genome shotgun (WGS) entry which is preliminary data.</text>
</comment>
<dbReference type="RefSeq" id="WP_224556047.1">
    <property type="nucleotide sequence ID" value="NZ_CP086764.1"/>
</dbReference>
<evidence type="ECO:0000313" key="1">
    <source>
        <dbReference type="EMBL" id="MBM2357350.1"/>
    </source>
</evidence>
<dbReference type="Proteomes" id="UP000809337">
    <property type="component" value="Unassembled WGS sequence"/>
</dbReference>
<accession>A0A9Q2RM08</accession>
<dbReference type="EMBL" id="JAFBWN010000034">
    <property type="protein sequence ID" value="MBM2357350.1"/>
    <property type="molecule type" value="Genomic_DNA"/>
</dbReference>
<dbReference type="AlphaFoldDB" id="A0A9Q2RM08"/>
<organism evidence="1 2">
    <name type="scientific">Pseudosulfitobacter pseudonitzschiae</name>
    <dbReference type="NCBI Taxonomy" id="1402135"/>
    <lineage>
        <taxon>Bacteria</taxon>
        <taxon>Pseudomonadati</taxon>
        <taxon>Pseudomonadota</taxon>
        <taxon>Alphaproteobacteria</taxon>
        <taxon>Rhodobacterales</taxon>
        <taxon>Roseobacteraceae</taxon>
        <taxon>Pseudosulfitobacter</taxon>
    </lineage>
</organism>
<name>A0A9Q2RM08_9RHOB</name>
<evidence type="ECO:0000313" key="2">
    <source>
        <dbReference type="Proteomes" id="UP000809337"/>
    </source>
</evidence>
<reference evidence="1" key="1">
    <citation type="submission" date="2021-01" db="EMBL/GenBank/DDBJ databases">
        <title>Diatom-associated Roseobacters Show Island Model of Population Structure.</title>
        <authorList>
            <person name="Qu L."/>
            <person name="Feng X."/>
            <person name="Chen Y."/>
            <person name="Li L."/>
            <person name="Wang X."/>
            <person name="Hu Z."/>
            <person name="Wang H."/>
            <person name="Luo H."/>
        </authorList>
    </citation>
    <scope>NUCLEOTIDE SEQUENCE</scope>
    <source>
        <strain evidence="1">SM26-45</strain>
    </source>
</reference>